<dbReference type="Pfam" id="PF01494">
    <property type="entry name" value="FAD_binding_3"/>
    <property type="match status" value="1"/>
</dbReference>
<dbReference type="GO" id="GO:0071949">
    <property type="term" value="F:FAD binding"/>
    <property type="evidence" value="ECO:0007669"/>
    <property type="project" value="InterPro"/>
</dbReference>
<protein>
    <submittedName>
        <fullName evidence="4">Salicylate hydroxylase</fullName>
    </submittedName>
</protein>
<dbReference type="SUPFAM" id="SSF51905">
    <property type="entry name" value="FAD/NAD(P)-binding domain"/>
    <property type="match status" value="1"/>
</dbReference>
<gene>
    <name evidence="4" type="ORF">SAMN04488040_0697</name>
</gene>
<evidence type="ECO:0000256" key="1">
    <source>
        <dbReference type="ARBA" id="ARBA00023002"/>
    </source>
</evidence>
<dbReference type="RefSeq" id="WP_093914924.1">
    <property type="nucleotide sequence ID" value="NZ_FPAJ01000001.1"/>
</dbReference>
<dbReference type="Gene3D" id="3.50.50.60">
    <property type="entry name" value="FAD/NAD(P)-binding domain"/>
    <property type="match status" value="1"/>
</dbReference>
<keyword evidence="1" id="KW-0560">Oxidoreductase</keyword>
<dbReference type="SUPFAM" id="SSF54373">
    <property type="entry name" value="FAD-linked reductases, C-terminal domain"/>
    <property type="match status" value="1"/>
</dbReference>
<dbReference type="EMBL" id="FPAJ01000001">
    <property type="protein sequence ID" value="SFS51118.1"/>
    <property type="molecule type" value="Genomic_DNA"/>
</dbReference>
<reference evidence="5" key="1">
    <citation type="submission" date="2016-10" db="EMBL/GenBank/DDBJ databases">
        <authorList>
            <person name="Varghese N."/>
            <person name="Submissions S."/>
        </authorList>
    </citation>
    <scope>NUCLEOTIDE SEQUENCE [LARGE SCALE GENOMIC DNA]</scope>
    <source>
        <strain evidence="5">DSM 23422</strain>
    </source>
</reference>
<evidence type="ECO:0000256" key="2">
    <source>
        <dbReference type="ARBA" id="ARBA00023033"/>
    </source>
</evidence>
<dbReference type="Proteomes" id="UP000199239">
    <property type="component" value="Unassembled WGS sequence"/>
</dbReference>
<dbReference type="PANTHER" id="PTHR13789:SF309">
    <property type="entry name" value="PUTATIVE (AFU_ORTHOLOGUE AFUA_6G14510)-RELATED"/>
    <property type="match status" value="1"/>
</dbReference>
<dbReference type="InterPro" id="IPR002938">
    <property type="entry name" value="FAD-bd"/>
</dbReference>
<organism evidence="4 5">
    <name type="scientific">Sulfitobacter marinus</name>
    <dbReference type="NCBI Taxonomy" id="394264"/>
    <lineage>
        <taxon>Bacteria</taxon>
        <taxon>Pseudomonadati</taxon>
        <taxon>Pseudomonadota</taxon>
        <taxon>Alphaproteobacteria</taxon>
        <taxon>Rhodobacterales</taxon>
        <taxon>Roseobacteraceae</taxon>
        <taxon>Sulfitobacter</taxon>
    </lineage>
</organism>
<sequence>MAISNAVVIGGGIGGLATAACLSRRGMAVTLLEQAPAISEVGAGLQISPNGMAVLRAMGLEPQLEARSAVRGEAVVLQDYRDGAQVARLDLMRGQADHPYMFMHRADLIDVLLGAAKRGNVSIELGVQSDACLPGALPQVRLADDTVRRAKLVVDATGIHSNTRAVLNGASKPRFSGQVAWRAVVPNAFNHPDEAHVTMGPGRHLVSYPIRGGSLVNLVAVEERDDWAPEGWSIADDPANLRKAFQGFGGRAVEMIAAVDACTLWGLHLHPVAETWHQGGVALVGDAAHPTLPFLAQGANMALEDAWVLTACVLNAPEDQALQRYQDLRKPRAQRVITAAAGNAARYHMVPGIKRTIAHTGLRVASKLVPGAMVGAFNWLYHHDVTASK</sequence>
<dbReference type="AlphaFoldDB" id="A0A1I6QFR1"/>
<dbReference type="InterPro" id="IPR036188">
    <property type="entry name" value="FAD/NAD-bd_sf"/>
</dbReference>
<evidence type="ECO:0000259" key="3">
    <source>
        <dbReference type="Pfam" id="PF01494"/>
    </source>
</evidence>
<name>A0A1I6QFR1_9RHOB</name>
<dbReference type="OrthoDB" id="4230779at2"/>
<evidence type="ECO:0000313" key="4">
    <source>
        <dbReference type="EMBL" id="SFS51118.1"/>
    </source>
</evidence>
<dbReference type="GO" id="GO:0004497">
    <property type="term" value="F:monooxygenase activity"/>
    <property type="evidence" value="ECO:0007669"/>
    <property type="project" value="UniProtKB-KW"/>
</dbReference>
<accession>A0A1I6QFR1</accession>
<dbReference type="STRING" id="394264.SAMN04488040_0697"/>
<feature type="domain" description="FAD-binding" evidence="3">
    <location>
        <begin position="6"/>
        <end position="339"/>
    </location>
</feature>
<keyword evidence="5" id="KW-1185">Reference proteome</keyword>
<dbReference type="PRINTS" id="PR00420">
    <property type="entry name" value="RNGMNOXGNASE"/>
</dbReference>
<dbReference type="PANTHER" id="PTHR13789">
    <property type="entry name" value="MONOOXYGENASE"/>
    <property type="match status" value="1"/>
</dbReference>
<proteinExistence type="predicted"/>
<keyword evidence="2" id="KW-0503">Monooxygenase</keyword>
<dbReference type="InterPro" id="IPR050493">
    <property type="entry name" value="FAD-dep_Monooxygenase_BioMet"/>
</dbReference>
<evidence type="ECO:0000313" key="5">
    <source>
        <dbReference type="Proteomes" id="UP000199239"/>
    </source>
</evidence>